<dbReference type="EMBL" id="JAGMVJ010000025">
    <property type="protein sequence ID" value="KAH7070916.1"/>
    <property type="molecule type" value="Genomic_DNA"/>
</dbReference>
<dbReference type="InterPro" id="IPR042099">
    <property type="entry name" value="ANL_N_sf"/>
</dbReference>
<evidence type="ECO:0000313" key="5">
    <source>
        <dbReference type="Proteomes" id="UP000813461"/>
    </source>
</evidence>
<gene>
    <name evidence="4" type="ORF">FB567DRAFT_211163</name>
</gene>
<evidence type="ECO:0000259" key="3">
    <source>
        <dbReference type="Pfam" id="PF00501"/>
    </source>
</evidence>
<name>A0A8K0VT69_9PLEO</name>
<evidence type="ECO:0000256" key="2">
    <source>
        <dbReference type="ARBA" id="ARBA00022553"/>
    </source>
</evidence>
<accession>A0A8K0VT69</accession>
<dbReference type="OrthoDB" id="429813at2759"/>
<dbReference type="Gene3D" id="3.40.50.12780">
    <property type="entry name" value="N-terminal domain of ligase-like"/>
    <property type="match status" value="1"/>
</dbReference>
<protein>
    <recommendedName>
        <fullName evidence="3">AMP-dependent synthetase/ligase domain-containing protein</fullName>
    </recommendedName>
</protein>
<evidence type="ECO:0000313" key="4">
    <source>
        <dbReference type="EMBL" id="KAH7070916.1"/>
    </source>
</evidence>
<dbReference type="Pfam" id="PF23562">
    <property type="entry name" value="AMP-binding_C_3"/>
    <property type="match status" value="1"/>
</dbReference>
<keyword evidence="2" id="KW-0597">Phosphoprotein</keyword>
<dbReference type="SUPFAM" id="SSF56801">
    <property type="entry name" value="Acetyl-CoA synthetase-like"/>
    <property type="match status" value="1"/>
</dbReference>
<keyword evidence="5" id="KW-1185">Reference proteome</keyword>
<organism evidence="4 5">
    <name type="scientific">Paraphoma chrysanthemicola</name>
    <dbReference type="NCBI Taxonomy" id="798071"/>
    <lineage>
        <taxon>Eukaryota</taxon>
        <taxon>Fungi</taxon>
        <taxon>Dikarya</taxon>
        <taxon>Ascomycota</taxon>
        <taxon>Pezizomycotina</taxon>
        <taxon>Dothideomycetes</taxon>
        <taxon>Pleosporomycetidae</taxon>
        <taxon>Pleosporales</taxon>
        <taxon>Pleosporineae</taxon>
        <taxon>Phaeosphaeriaceae</taxon>
        <taxon>Paraphoma</taxon>
    </lineage>
</organism>
<dbReference type="InterPro" id="IPR000873">
    <property type="entry name" value="AMP-dep_synth/lig_dom"/>
</dbReference>
<reference evidence="4" key="1">
    <citation type="journal article" date="2021" name="Nat. Commun.">
        <title>Genetic determinants of endophytism in the Arabidopsis root mycobiome.</title>
        <authorList>
            <person name="Mesny F."/>
            <person name="Miyauchi S."/>
            <person name="Thiergart T."/>
            <person name="Pickel B."/>
            <person name="Atanasova L."/>
            <person name="Karlsson M."/>
            <person name="Huettel B."/>
            <person name="Barry K.W."/>
            <person name="Haridas S."/>
            <person name="Chen C."/>
            <person name="Bauer D."/>
            <person name="Andreopoulos W."/>
            <person name="Pangilinan J."/>
            <person name="LaButti K."/>
            <person name="Riley R."/>
            <person name="Lipzen A."/>
            <person name="Clum A."/>
            <person name="Drula E."/>
            <person name="Henrissat B."/>
            <person name="Kohler A."/>
            <person name="Grigoriev I.V."/>
            <person name="Martin F.M."/>
            <person name="Hacquard S."/>
        </authorList>
    </citation>
    <scope>NUCLEOTIDE SEQUENCE</scope>
    <source>
        <strain evidence="4">MPI-SDFR-AT-0120</strain>
    </source>
</reference>
<evidence type="ECO:0000256" key="1">
    <source>
        <dbReference type="ARBA" id="ARBA00022450"/>
    </source>
</evidence>
<dbReference type="Gene3D" id="3.30.300.30">
    <property type="match status" value="1"/>
</dbReference>
<dbReference type="PANTHER" id="PTHR43439">
    <property type="entry name" value="PHENYLACETATE-COENZYME A LIGASE"/>
    <property type="match status" value="1"/>
</dbReference>
<dbReference type="InterPro" id="IPR051414">
    <property type="entry name" value="Adenylate-forming_Reductase"/>
</dbReference>
<feature type="domain" description="AMP-dependent synthetase/ligase" evidence="3">
    <location>
        <begin position="37"/>
        <end position="356"/>
    </location>
</feature>
<sequence length="555" mass="61756">MPSLEALAPASDELLPHTLFRLAKLFPDTIHSEFFGDPTNLANGYRKCTYRELANAVYATAWWIEKNIGKPRTDDGSVTVVYFGPNDLRYGILVLASVCVGYKMLFPSPRYGAEAIARLIDHSDGRIMLYSYPPAPIVTQVLQKRPMSELQIPSLEDLLDADTQPYPFYKTFQQHKHEPLVALHTSGTTGFPKPILWTHDWARSFLQSCSLPDPSERHRSAAHFADKNVRVMFPFPPFHASGILKQLVLDTCTPAVFIMPPSAPTPTPAASVDAMANALDFLWALDGKKTDIICLPPPHAEYLASKPALLDRVSARVRKVVWSGGELSASTGAALAVKMQPLNEMGSTELGLWPSLERNVASDENWQYIPLHPALNIRLDPVAKDGNGQEICEGVMIRNDESGWVQPLFKIFTEVKEKSLGDLFVRHAEHPELVRLVGRTDDMLIFGSEKFHPAAIEQEMAAHPSVEEVMMVGTKRPRSALIVRPKEGAMVDDVWAVVARVNDRLPVYARVEQGMLLIVKEPFLLTAKGSVQKKAMLELYTKELDEIYGRATSTP</sequence>
<proteinExistence type="predicted"/>
<keyword evidence="1" id="KW-0596">Phosphopantetheine</keyword>
<dbReference type="AlphaFoldDB" id="A0A8K0VT69"/>
<dbReference type="PANTHER" id="PTHR43439:SF2">
    <property type="entry name" value="ENZYME, PUTATIVE (JCVI)-RELATED"/>
    <property type="match status" value="1"/>
</dbReference>
<comment type="caution">
    <text evidence="4">The sequence shown here is derived from an EMBL/GenBank/DDBJ whole genome shotgun (WGS) entry which is preliminary data.</text>
</comment>
<dbReference type="Pfam" id="PF00501">
    <property type="entry name" value="AMP-binding"/>
    <property type="match status" value="1"/>
</dbReference>
<dbReference type="Proteomes" id="UP000813461">
    <property type="component" value="Unassembled WGS sequence"/>
</dbReference>
<dbReference type="InterPro" id="IPR045851">
    <property type="entry name" value="AMP-bd_C_sf"/>
</dbReference>